<dbReference type="RefSeq" id="WP_186845342.1">
    <property type="nucleotide sequence ID" value="NZ_JACOME010000002.1"/>
</dbReference>
<evidence type="ECO:0000259" key="17">
    <source>
        <dbReference type="Pfam" id="PF02563"/>
    </source>
</evidence>
<evidence type="ECO:0000313" key="19">
    <source>
        <dbReference type="EMBL" id="MBC3846211.1"/>
    </source>
</evidence>
<dbReference type="Pfam" id="PF22461">
    <property type="entry name" value="SLBB_2"/>
    <property type="match status" value="1"/>
</dbReference>
<dbReference type="InterPro" id="IPR049712">
    <property type="entry name" value="Poly_export"/>
</dbReference>
<evidence type="ECO:0000256" key="9">
    <source>
        <dbReference type="ARBA" id="ARBA00023065"/>
    </source>
</evidence>
<gene>
    <name evidence="19" type="ORF">H6H04_07465</name>
</gene>
<evidence type="ECO:0000256" key="8">
    <source>
        <dbReference type="ARBA" id="ARBA00023047"/>
    </source>
</evidence>
<evidence type="ECO:0000259" key="18">
    <source>
        <dbReference type="Pfam" id="PF22461"/>
    </source>
</evidence>
<keyword evidence="4" id="KW-1134">Transmembrane beta strand</keyword>
<evidence type="ECO:0000256" key="7">
    <source>
        <dbReference type="ARBA" id="ARBA00022729"/>
    </source>
</evidence>
<evidence type="ECO:0000256" key="11">
    <source>
        <dbReference type="ARBA" id="ARBA00023136"/>
    </source>
</evidence>
<comment type="caution">
    <text evidence="19">The sequence shown here is derived from an EMBL/GenBank/DDBJ whole genome shotgun (WGS) entry which is preliminary data.</text>
</comment>
<evidence type="ECO:0000256" key="16">
    <source>
        <dbReference type="SAM" id="SignalP"/>
    </source>
</evidence>
<comment type="similarity">
    <text evidence="2">Belongs to the BexD/CtrA/VexA family.</text>
</comment>
<dbReference type="Gene3D" id="3.30.1950.10">
    <property type="entry name" value="wza like domain"/>
    <property type="match status" value="1"/>
</dbReference>
<keyword evidence="14" id="KW-0449">Lipoprotein</keyword>
<dbReference type="PROSITE" id="PS51257">
    <property type="entry name" value="PROKAR_LIPOPROTEIN"/>
    <property type="match status" value="1"/>
</dbReference>
<evidence type="ECO:0000256" key="10">
    <source>
        <dbReference type="ARBA" id="ARBA00023114"/>
    </source>
</evidence>
<dbReference type="Pfam" id="PF02563">
    <property type="entry name" value="Poly_export"/>
    <property type="match status" value="1"/>
</dbReference>
<keyword evidence="13" id="KW-0998">Cell outer membrane</keyword>
<evidence type="ECO:0000256" key="6">
    <source>
        <dbReference type="ARBA" id="ARBA00022692"/>
    </source>
</evidence>
<keyword evidence="7 16" id="KW-0732">Signal</keyword>
<evidence type="ECO:0000256" key="14">
    <source>
        <dbReference type="ARBA" id="ARBA00023288"/>
    </source>
</evidence>
<keyword evidence="11 15" id="KW-0472">Membrane</keyword>
<evidence type="ECO:0000256" key="2">
    <source>
        <dbReference type="ARBA" id="ARBA00009450"/>
    </source>
</evidence>
<keyword evidence="20" id="KW-1185">Reference proteome</keyword>
<keyword evidence="9" id="KW-0406">Ion transport</keyword>
<organism evidence="19 20">
    <name type="scientific">Winogradskyella echinorum</name>
    <dbReference type="NCBI Taxonomy" id="538189"/>
    <lineage>
        <taxon>Bacteria</taxon>
        <taxon>Pseudomonadati</taxon>
        <taxon>Bacteroidota</taxon>
        <taxon>Flavobacteriia</taxon>
        <taxon>Flavobacteriales</taxon>
        <taxon>Flavobacteriaceae</taxon>
        <taxon>Winogradskyella</taxon>
    </lineage>
</organism>
<reference evidence="19 20" key="1">
    <citation type="submission" date="2020-08" db="EMBL/GenBank/DDBJ databases">
        <title>Winogradskyella ouciana sp. nov., isolated from the hadal seawater of the Mariana Trench.</title>
        <authorList>
            <person name="He X."/>
        </authorList>
    </citation>
    <scope>NUCLEOTIDE SEQUENCE [LARGE SCALE GENOMIC DNA]</scope>
    <source>
        <strain evidence="19 20">KCTC 22026</strain>
    </source>
</reference>
<feature type="domain" description="Polysaccharide export protein N-terminal" evidence="17">
    <location>
        <begin position="41"/>
        <end position="139"/>
    </location>
</feature>
<keyword evidence="12" id="KW-0564">Palmitate</keyword>
<keyword evidence="15" id="KW-1133">Transmembrane helix</keyword>
<dbReference type="EMBL" id="JACOME010000002">
    <property type="protein sequence ID" value="MBC3846211.1"/>
    <property type="molecule type" value="Genomic_DNA"/>
</dbReference>
<evidence type="ECO:0000256" key="4">
    <source>
        <dbReference type="ARBA" id="ARBA00022452"/>
    </source>
</evidence>
<evidence type="ECO:0000313" key="20">
    <source>
        <dbReference type="Proteomes" id="UP000607435"/>
    </source>
</evidence>
<feature type="domain" description="SLBB" evidence="18">
    <location>
        <begin position="144"/>
        <end position="222"/>
    </location>
</feature>
<dbReference type="Gene3D" id="3.10.560.10">
    <property type="entry name" value="Outer membrane lipoprotein wza domain like"/>
    <property type="match status" value="2"/>
</dbReference>
<proteinExistence type="inferred from homology"/>
<feature type="signal peptide" evidence="16">
    <location>
        <begin position="1"/>
        <end position="20"/>
    </location>
</feature>
<keyword evidence="3" id="KW-0813">Transport</keyword>
<keyword evidence="5" id="KW-0762">Sugar transport</keyword>
<evidence type="ECO:0000256" key="13">
    <source>
        <dbReference type="ARBA" id="ARBA00023237"/>
    </source>
</evidence>
<protein>
    <submittedName>
        <fullName evidence="19">Polysaccharide export protein</fullName>
    </submittedName>
</protein>
<name>A0ABR6Y0E2_9FLAO</name>
<dbReference type="InterPro" id="IPR003715">
    <property type="entry name" value="Poly_export_N"/>
</dbReference>
<keyword evidence="6 15" id="KW-0812">Transmembrane</keyword>
<keyword evidence="8" id="KW-0625">Polysaccharide transport</keyword>
<evidence type="ECO:0000256" key="12">
    <source>
        <dbReference type="ARBA" id="ARBA00023139"/>
    </source>
</evidence>
<evidence type="ECO:0000256" key="5">
    <source>
        <dbReference type="ARBA" id="ARBA00022597"/>
    </source>
</evidence>
<dbReference type="PANTHER" id="PTHR33619:SF3">
    <property type="entry name" value="POLYSACCHARIDE EXPORT PROTEIN GFCE-RELATED"/>
    <property type="match status" value="1"/>
</dbReference>
<evidence type="ECO:0000256" key="1">
    <source>
        <dbReference type="ARBA" id="ARBA00004571"/>
    </source>
</evidence>
<feature type="chain" id="PRO_5045404532" evidence="16">
    <location>
        <begin position="21"/>
        <end position="258"/>
    </location>
</feature>
<evidence type="ECO:0000256" key="15">
    <source>
        <dbReference type="SAM" id="Phobius"/>
    </source>
</evidence>
<dbReference type="PANTHER" id="PTHR33619">
    <property type="entry name" value="POLYSACCHARIDE EXPORT PROTEIN GFCE-RELATED"/>
    <property type="match status" value="1"/>
</dbReference>
<dbReference type="InterPro" id="IPR054765">
    <property type="entry name" value="SLBB_dom"/>
</dbReference>
<evidence type="ECO:0000256" key="3">
    <source>
        <dbReference type="ARBA" id="ARBA00022448"/>
    </source>
</evidence>
<dbReference type="Proteomes" id="UP000607435">
    <property type="component" value="Unassembled WGS sequence"/>
</dbReference>
<feature type="transmembrane region" description="Helical" evidence="15">
    <location>
        <begin position="239"/>
        <end position="257"/>
    </location>
</feature>
<comment type="subcellular location">
    <subcellularLocation>
        <location evidence="1">Cell outer membrane</location>
        <topology evidence="1">Multi-pass membrane protein</topology>
    </subcellularLocation>
</comment>
<accession>A0ABR6Y0E2</accession>
<sequence>MKTRFFLISILAVFMATSCASRKKIVYFQDEPLSEGLEASSPSQLVYKPGDILTINISAFVQETVAPFNLTVASNNANNPNGLQGSLQIQPYLVDYMGNIEFPVLGTIKVSGLTRLELTAMLTERIKEYAEDPLVNVRLSNFTITVLGEVSNPGTFTIEDEQITIVEALGLANDLTIFGKRQNVRLIRDVNGKKKFAEIDLTSINTVNSPVYYLQQNDVIYVEPNKAKIRSSTYNQNNGVLISAIGTLTTILAIFLVK</sequence>
<keyword evidence="10" id="KW-0626">Porin</keyword>